<accession>A0ABY3Z7Y0</accession>
<protein>
    <submittedName>
        <fullName evidence="2">Tetratricopeptide repeat protein</fullName>
    </submittedName>
</protein>
<feature type="transmembrane region" description="Helical" evidence="1">
    <location>
        <begin position="266"/>
        <end position="282"/>
    </location>
</feature>
<keyword evidence="1" id="KW-0812">Transmembrane</keyword>
<evidence type="ECO:0000256" key="1">
    <source>
        <dbReference type="SAM" id="Phobius"/>
    </source>
</evidence>
<dbReference type="GeneID" id="66856345"/>
<dbReference type="Proteomes" id="UP000829494">
    <property type="component" value="Chromosome"/>
</dbReference>
<dbReference type="EMBL" id="CP094298">
    <property type="protein sequence ID" value="UNZ04554.1"/>
    <property type="molecule type" value="Genomic_DNA"/>
</dbReference>
<gene>
    <name evidence="2" type="ORF">SRIMR7_20550</name>
</gene>
<feature type="transmembrane region" description="Helical" evidence="1">
    <location>
        <begin position="329"/>
        <end position="348"/>
    </location>
</feature>
<keyword evidence="1" id="KW-0472">Membrane</keyword>
<evidence type="ECO:0000313" key="3">
    <source>
        <dbReference type="Proteomes" id="UP000829494"/>
    </source>
</evidence>
<keyword evidence="3" id="KW-1185">Reference proteome</keyword>
<dbReference type="RefSeq" id="WP_003979967.1">
    <property type="nucleotide sequence ID" value="NZ_CP043497.1"/>
</dbReference>
<dbReference type="Gene3D" id="1.25.40.10">
    <property type="entry name" value="Tetratricopeptide repeat domain"/>
    <property type="match status" value="1"/>
</dbReference>
<reference evidence="2 3" key="1">
    <citation type="submission" date="2022-03" db="EMBL/GenBank/DDBJ databases">
        <title>Complete genome of Streptomyces rimosus ssp. rimosus R7 (=ATCC 10970).</title>
        <authorList>
            <person name="Beganovic S."/>
            <person name="Ruckert C."/>
            <person name="Busche T."/>
            <person name="Kalinowski J."/>
            <person name="Wittmann C."/>
        </authorList>
    </citation>
    <scope>NUCLEOTIDE SEQUENCE [LARGE SCALE GENOMIC DNA]</scope>
    <source>
        <strain evidence="2 3">R7</strain>
    </source>
</reference>
<dbReference type="SUPFAM" id="SSF48452">
    <property type="entry name" value="TPR-like"/>
    <property type="match status" value="1"/>
</dbReference>
<dbReference type="InterPro" id="IPR011990">
    <property type="entry name" value="TPR-like_helical_dom_sf"/>
</dbReference>
<feature type="transmembrane region" description="Helical" evidence="1">
    <location>
        <begin position="230"/>
        <end position="246"/>
    </location>
</feature>
<organism evidence="2 3">
    <name type="scientific">Streptomyces rimosus subsp. rimosus</name>
    <dbReference type="NCBI Taxonomy" id="132474"/>
    <lineage>
        <taxon>Bacteria</taxon>
        <taxon>Bacillati</taxon>
        <taxon>Actinomycetota</taxon>
        <taxon>Actinomycetes</taxon>
        <taxon>Kitasatosporales</taxon>
        <taxon>Streptomycetaceae</taxon>
        <taxon>Streptomyces</taxon>
    </lineage>
</organism>
<feature type="transmembrane region" description="Helical" evidence="1">
    <location>
        <begin position="302"/>
        <end position="323"/>
    </location>
</feature>
<name>A0ABY3Z7Y0_STRRM</name>
<proteinExistence type="predicted"/>
<evidence type="ECO:0000313" key="2">
    <source>
        <dbReference type="EMBL" id="UNZ04554.1"/>
    </source>
</evidence>
<keyword evidence="1" id="KW-1133">Transmembrane helix</keyword>
<sequence>MEQHPMVARAEALVDLGRYAEAKSVLASRLQEDPQDLWALLELARCHLAGKETDQAVEVTGQALTLAPQDYATLHMRARALRQASRMEETGAVLREAIRVDPLRWTAYGTLAEIQPWLSDGDRQEGLRLGLEAVRLAPEEPRAYESLYKAALIANDQERARQTLVTLRQLDPTNSLAVVMQTDSAANAPGVKAAQAADLYADALGTLPDSDWLRSGLDAATYRLLRGTRWLALLCVAAAGAMLDIFPEEGKVPRELPVSLGQRLWMLVPMAALWGFGALLRYRRLRTGVQLNVRSLIRRGRWARVVLAQAVWAMLCALLLSQVPWSERTVPQVLFWAGIVPTLATVLFDRKKRK</sequence>
<dbReference type="Pfam" id="PF14559">
    <property type="entry name" value="TPR_19"/>
    <property type="match status" value="1"/>
</dbReference>